<dbReference type="Proteomes" id="UP000749559">
    <property type="component" value="Unassembled WGS sequence"/>
</dbReference>
<protein>
    <submittedName>
        <fullName evidence="1">Uncharacterized protein</fullName>
    </submittedName>
</protein>
<comment type="caution">
    <text evidence="1">The sequence shown here is derived from an EMBL/GenBank/DDBJ whole genome shotgun (WGS) entry which is preliminary data.</text>
</comment>
<dbReference type="AlphaFoldDB" id="A0A8J1Y986"/>
<dbReference type="EMBL" id="CAIIXF020000077">
    <property type="protein sequence ID" value="CAH1802774.1"/>
    <property type="molecule type" value="Genomic_DNA"/>
</dbReference>
<keyword evidence="2" id="KW-1185">Reference proteome</keyword>
<gene>
    <name evidence="1" type="ORF">OFUS_LOCUS26421</name>
</gene>
<organism evidence="1 2">
    <name type="scientific">Owenia fusiformis</name>
    <name type="common">Polychaete worm</name>
    <dbReference type="NCBI Taxonomy" id="6347"/>
    <lineage>
        <taxon>Eukaryota</taxon>
        <taxon>Metazoa</taxon>
        <taxon>Spiralia</taxon>
        <taxon>Lophotrochozoa</taxon>
        <taxon>Annelida</taxon>
        <taxon>Polychaeta</taxon>
        <taxon>Sedentaria</taxon>
        <taxon>Canalipalpata</taxon>
        <taxon>Sabellida</taxon>
        <taxon>Oweniida</taxon>
        <taxon>Oweniidae</taxon>
        <taxon>Owenia</taxon>
    </lineage>
</organism>
<evidence type="ECO:0000313" key="2">
    <source>
        <dbReference type="Proteomes" id="UP000749559"/>
    </source>
</evidence>
<reference evidence="1" key="1">
    <citation type="submission" date="2022-03" db="EMBL/GenBank/DDBJ databases">
        <authorList>
            <person name="Martin C."/>
        </authorList>
    </citation>
    <scope>NUCLEOTIDE SEQUENCE</scope>
</reference>
<proteinExistence type="predicted"/>
<accession>A0A8J1Y986</accession>
<name>A0A8J1Y986_OWEFU</name>
<feature type="non-terminal residue" evidence="1">
    <location>
        <position position="1"/>
    </location>
</feature>
<evidence type="ECO:0000313" key="1">
    <source>
        <dbReference type="EMBL" id="CAH1802774.1"/>
    </source>
</evidence>
<sequence>SLVVLHSLTSNGNTDGGTIDLDMRIGEYKRIYGEDYDDMQAVFKIWSNLLDRILRRFAELSDNEQILTKQTDVVTYYALDRSQFVMKRKTQCPYGHELYPKDNWNMICVPCHRDTSFTLVGQRKKRCIRTLRRMKARNKMNLRLLSNP</sequence>